<dbReference type="AlphaFoldDB" id="A0A1G2FX78"/>
<dbReference type="Pfam" id="PF00293">
    <property type="entry name" value="NUDIX"/>
    <property type="match status" value="1"/>
</dbReference>
<dbReference type="EMBL" id="MHNI01000014">
    <property type="protein sequence ID" value="OGZ42679.1"/>
    <property type="molecule type" value="Genomic_DNA"/>
</dbReference>
<protein>
    <recommendedName>
        <fullName evidence="1">Nudix hydrolase domain-containing protein</fullName>
    </recommendedName>
</protein>
<gene>
    <name evidence="2" type="ORF">A2W41_02955</name>
</gene>
<dbReference type="SUPFAM" id="SSF55811">
    <property type="entry name" value="Nudix"/>
    <property type="match status" value="1"/>
</dbReference>
<comment type="caution">
    <text evidence="2">The sequence shown here is derived from an EMBL/GenBank/DDBJ whole genome shotgun (WGS) entry which is preliminary data.</text>
</comment>
<sequence>MGATEQECLQQLGFIDANGNITEDGFHILKALLNKLPPVHKGKWGEVFVPLMEKLVPACVELVIIKDHKMLLTYRDDKYFKGWHFPGSYIGPKETLNQTAQRCAKEELGVEIEFSKCIGTLNKIDGPRFHDFSNLMLCFITNGTPKTGQWFEHCPDDVLGEYKKICPLIESVL</sequence>
<dbReference type="Proteomes" id="UP000176700">
    <property type="component" value="Unassembled WGS sequence"/>
</dbReference>
<reference evidence="2 3" key="1">
    <citation type="journal article" date="2016" name="Nat. Commun.">
        <title>Thousands of microbial genomes shed light on interconnected biogeochemical processes in an aquifer system.</title>
        <authorList>
            <person name="Anantharaman K."/>
            <person name="Brown C.T."/>
            <person name="Hug L.A."/>
            <person name="Sharon I."/>
            <person name="Castelle C.J."/>
            <person name="Probst A.J."/>
            <person name="Thomas B.C."/>
            <person name="Singh A."/>
            <person name="Wilkins M.J."/>
            <person name="Karaoz U."/>
            <person name="Brodie E.L."/>
            <person name="Williams K.H."/>
            <person name="Hubbard S.S."/>
            <person name="Banfield J.F."/>
        </authorList>
    </citation>
    <scope>NUCLEOTIDE SEQUENCE [LARGE SCALE GENOMIC DNA]</scope>
</reference>
<evidence type="ECO:0000259" key="1">
    <source>
        <dbReference type="Pfam" id="PF00293"/>
    </source>
</evidence>
<evidence type="ECO:0000313" key="2">
    <source>
        <dbReference type="EMBL" id="OGZ42679.1"/>
    </source>
</evidence>
<dbReference type="Gene3D" id="3.90.79.10">
    <property type="entry name" value="Nucleoside Triphosphate Pyrophosphohydrolase"/>
    <property type="match status" value="1"/>
</dbReference>
<dbReference type="CDD" id="cd02883">
    <property type="entry name" value="NUDIX_Hydrolase"/>
    <property type="match status" value="1"/>
</dbReference>
<proteinExistence type="predicted"/>
<name>A0A1G2FX78_9BACT</name>
<evidence type="ECO:0000313" key="3">
    <source>
        <dbReference type="Proteomes" id="UP000176700"/>
    </source>
</evidence>
<dbReference type="InterPro" id="IPR000086">
    <property type="entry name" value="NUDIX_hydrolase_dom"/>
</dbReference>
<feature type="domain" description="Nudix hydrolase" evidence="1">
    <location>
        <begin position="63"/>
        <end position="153"/>
    </location>
</feature>
<dbReference type="InterPro" id="IPR015797">
    <property type="entry name" value="NUDIX_hydrolase-like_dom_sf"/>
</dbReference>
<organism evidence="2 3">
    <name type="scientific">Candidatus Ryanbacteria bacterium RIFCSPHIGHO2_01_45_13</name>
    <dbReference type="NCBI Taxonomy" id="1802112"/>
    <lineage>
        <taxon>Bacteria</taxon>
        <taxon>Candidatus Ryaniibacteriota</taxon>
    </lineage>
</organism>
<accession>A0A1G2FX78</accession>